<proteinExistence type="predicted"/>
<organismHost>
    <name type="scientific">Lepidoptera</name>
    <name type="common">moths &amp; butterflies</name>
    <dbReference type="NCBI Taxonomy" id="7088"/>
</organismHost>
<sequence length="213" mass="23903">MNINLYYPSNRLDKILTISVPAATNSINLFVFNYRDDLSSSVDDNVDTRLVSGFETSRRQVDMLVRTVSTVPRGVFNAYVVSCVRLPFVAAGLLTHYSFNASLGLAVVQNETEAQVWHVMSARKGFEPASIGRVTGVSVAVDDADRYYPKELICMQGNIPAELIKRIDANLPDKNVLQVVNFLYPHVKINHGDVTVHYDKVARRLYDKPARRL</sequence>
<evidence type="ECO:0000313" key="1">
    <source>
        <dbReference type="EMBL" id="AMO27688.1"/>
    </source>
</evidence>
<gene>
    <name evidence="2" type="ORF">LdMNPV-J2_00015</name>
</gene>
<reference evidence="1" key="1">
    <citation type="submission" date="2015-08" db="EMBL/GenBank/DDBJ databases">
        <title>Geographic isolates of Lymantria dispar multiple nucleopolyhedrovirus: Genomic analysis and biological activity against different host strains of Lymantria dispar.</title>
        <authorList>
            <person name="Harrison R.L."/>
            <person name="Rowley D.L."/>
            <person name="Keena M.A."/>
        </authorList>
    </citation>
    <scope>NUCLEOTIDE SEQUENCE</scope>
    <source>
        <strain evidence="1">3041</strain>
    </source>
</reference>
<dbReference type="InterPro" id="IPR009235">
    <property type="entry name" value="AcMNPV_Orf146"/>
</dbReference>
<dbReference type="Pfam" id="PF05959">
    <property type="entry name" value="DUF884"/>
    <property type="match status" value="1"/>
</dbReference>
<accession>A0A140HQP1</accession>
<organism evidence="1">
    <name type="scientific">Lymantria dispar multicapsid nuclear polyhedrosis virus</name>
    <name type="common">LdMNPV</name>
    <dbReference type="NCBI Taxonomy" id="10449"/>
    <lineage>
        <taxon>Viruses</taxon>
        <taxon>Viruses incertae sedis</taxon>
        <taxon>Naldaviricetes</taxon>
        <taxon>Lefavirales</taxon>
        <taxon>Baculoviridae</taxon>
        <taxon>Alphabaculovirus</taxon>
        <taxon>Alphabaculovirus lydisparis</taxon>
    </lineage>
</organism>
<evidence type="ECO:0000313" key="2">
    <source>
        <dbReference type="EMBL" id="QDE14871.1"/>
    </source>
</evidence>
<dbReference type="EMBL" id="MK089451">
    <property type="protein sequence ID" value="QDE14871.1"/>
    <property type="molecule type" value="Genomic_DNA"/>
</dbReference>
<name>A0A140HQP1_NPVLD</name>
<dbReference type="EMBL" id="KT626571">
    <property type="protein sequence ID" value="AMO27688.1"/>
    <property type="molecule type" value="Genomic_DNA"/>
</dbReference>
<protein>
    <submittedName>
        <fullName evidence="2">Ac146</fullName>
    </submittedName>
    <submittedName>
        <fullName evidence="1">EP23</fullName>
    </submittedName>
</protein>
<reference evidence="2" key="2">
    <citation type="submission" date="2018-10" db="EMBL/GenBank/DDBJ databases">
        <title>The genome sequence and analysis of 3 newly sequenced Lymantria dispar multinucleocapsid nucleopolyhedrovirus strains: H2, J2 and T3 strain.</title>
        <authorList>
            <person name="Gencer D."/>
            <person name="Inan C."/>
            <person name="Nalcacioglu R."/>
            <person name="Yin F."/>
            <person name="Zhu Z."/>
            <person name="Wang J."/>
            <person name="Hu Z."/>
            <person name="Arif B."/>
            <person name="Demirbag Z."/>
            <person name="Demir I."/>
        </authorList>
    </citation>
    <scope>NUCLEOTIDE SEQUENCE</scope>
    <source>
        <strain evidence="2">J2</strain>
    </source>
</reference>